<evidence type="ECO:0000313" key="2">
    <source>
        <dbReference type="EMBL" id="CRG99125.1"/>
    </source>
</evidence>
<dbReference type="EMBL" id="LN835301">
    <property type="protein sequence ID" value="CRG99125.1"/>
    <property type="molecule type" value="Genomic_DNA"/>
</dbReference>
<proteinExistence type="predicted"/>
<organism evidence="2 3">
    <name type="scientific">Plasmodium relictum</name>
    <dbReference type="NCBI Taxonomy" id="85471"/>
    <lineage>
        <taxon>Eukaryota</taxon>
        <taxon>Sar</taxon>
        <taxon>Alveolata</taxon>
        <taxon>Apicomplexa</taxon>
        <taxon>Aconoidasida</taxon>
        <taxon>Haemosporida</taxon>
        <taxon>Plasmodiidae</taxon>
        <taxon>Plasmodium</taxon>
        <taxon>Plasmodium (Haemamoeba)</taxon>
    </lineage>
</organism>
<dbReference type="OMA" id="HVMQNIK"/>
<dbReference type="AlphaFoldDB" id="A0A1J1H6R5"/>
<protein>
    <submittedName>
        <fullName evidence="2">Uncharacterized protein</fullName>
    </submittedName>
</protein>
<name>A0A1J1H6R5_PLARL</name>
<keyword evidence="1" id="KW-0175">Coiled coil</keyword>
<dbReference type="VEuPathDB" id="PlasmoDB:PRELSG_0610000"/>
<accession>A0A1J1H6R5</accession>
<dbReference type="RefSeq" id="XP_028532133.1">
    <property type="nucleotide sequence ID" value="XM_028675555.1"/>
</dbReference>
<dbReference type="GeneID" id="39735226"/>
<sequence length="929" mass="111423">MELVIKEPYIEIFEKILKLFTSICENLHFRLTQNKLQLSGSNGLTNELIIYIDKKFFMLNEINVDIKNINGTVNAKDFYNCIYSHKIVKQFKNNGYYSYNKKSNDINLIKNYDKEENYQGKNKKCNLNISKLILKFNKEKLNILEIVIKFKKCNTYFSAVLKLRSFNTPLKNYIYKNESIIQVEPTLFLLNLKDLANERNIFLKNTDNSFVISSLETSEFSLNKEKVKREQFFYNNKFIAIPSCKTKYFFKNKKFEDHSMSLPLNELKNIIKFCSDLNLLCLFSTKNFKENLVIYFGRIITQILENNRKRITNIKNKKIYDDKYYYKDNNSEKSSYVNFKEEYSNSFVFYLSDDNSSDEYDSSYEGIDTDIYLPDNYETNSVSSRNFNDIITGCVHFTSYFNISCNFKGLEYSDIKASNDFQDIYFNQQNNFFEEKDLIIKQDKKLKKGVQQESFFNSEFGRSNIDAFNNLNNEKNELRNETNKKFNINQNDYIQNFKNDSIHNISNIMKNHLNEQYNDFNYNFKFSKDNKKNILSEKEYDQLIHNNNKSRESNRDKLMINSKNKECFYTKNVIDNNDIYNMNDYKKRIRNNKNNKCEEYDYNKKMSNNNDSTSEKYEYDKTISNDNNNKYEYDKNVSNDNNNKYEIYKKKISNNNDNTCDKYKYDKNLENNNNDEYEKYDNDKFIRGIQFEELNYDKFIRGNINISDAHMNIKMKINELNSTFENLKNIDKYKKNYFLSKKLNNYSEMCSDSNVFKNINKRKNVVENSQIRKRNKHFSNDIYKDLKKKSNNSLESISEYNSMLSDSFYSLSEDTEVENNSRYDNIEYFDYFSNLYSKYNIYNNNMKKWEENSDENSLKQNFPLENGDQTYSKLPLLNYNKNTKFKRLNTNSNDTIIKTSERNINNLKHNNKISSYYTHCKFKKKKDYI</sequence>
<evidence type="ECO:0000256" key="1">
    <source>
        <dbReference type="SAM" id="Coils"/>
    </source>
</evidence>
<keyword evidence="3" id="KW-1185">Reference proteome</keyword>
<dbReference type="Proteomes" id="UP000220158">
    <property type="component" value="Chromosome 6"/>
</dbReference>
<reference evidence="2 3" key="1">
    <citation type="submission" date="2015-04" db="EMBL/GenBank/DDBJ databases">
        <authorList>
            <consortium name="Pathogen Informatics"/>
        </authorList>
    </citation>
    <scope>NUCLEOTIDE SEQUENCE [LARGE SCALE GENOMIC DNA]</scope>
    <source>
        <strain evidence="2 3">SGS1</strain>
    </source>
</reference>
<evidence type="ECO:0000313" key="3">
    <source>
        <dbReference type="Proteomes" id="UP000220158"/>
    </source>
</evidence>
<dbReference type="OrthoDB" id="377352at2759"/>
<gene>
    <name evidence="2" type="ORF">PRELSG_0610000</name>
</gene>
<feature type="coiled-coil region" evidence="1">
    <location>
        <begin position="464"/>
        <end position="491"/>
    </location>
</feature>
<dbReference type="KEGG" id="prel:PRELSG_0610000"/>